<reference evidence="2 3" key="1">
    <citation type="journal article" date="2015" name="Nature">
        <title>rRNA introns, odd ribosomes, and small enigmatic genomes across a large radiation of phyla.</title>
        <authorList>
            <person name="Brown C.T."/>
            <person name="Hug L.A."/>
            <person name="Thomas B.C."/>
            <person name="Sharon I."/>
            <person name="Castelle C.J."/>
            <person name="Singh A."/>
            <person name="Wilkins M.J."/>
            <person name="Williams K.H."/>
            <person name="Banfield J.F."/>
        </authorList>
    </citation>
    <scope>NUCLEOTIDE SEQUENCE [LARGE SCALE GENOMIC DNA]</scope>
</reference>
<accession>A0A0G0ILX6</accession>
<evidence type="ECO:0000313" key="2">
    <source>
        <dbReference type="EMBL" id="KKQ55607.1"/>
    </source>
</evidence>
<comment type="caution">
    <text evidence="2">The sequence shown here is derived from an EMBL/GenBank/DDBJ whole genome shotgun (WGS) entry which is preliminary data.</text>
</comment>
<dbReference type="AlphaFoldDB" id="A0A0G0ILX6"/>
<dbReference type="EMBL" id="LBUE01000017">
    <property type="protein sequence ID" value="KKQ55607.1"/>
    <property type="molecule type" value="Genomic_DNA"/>
</dbReference>
<evidence type="ECO:0000313" key="3">
    <source>
        <dbReference type="Proteomes" id="UP000034096"/>
    </source>
</evidence>
<organism evidence="2 3">
    <name type="scientific">Candidatus Woesebacteria bacterium GW2011_GWC1_38_13</name>
    <dbReference type="NCBI Taxonomy" id="1618583"/>
    <lineage>
        <taxon>Bacteria</taxon>
        <taxon>Candidatus Woeseibacteriota</taxon>
    </lineage>
</organism>
<name>A0A0G0ILX6_9BACT</name>
<keyword evidence="1" id="KW-0472">Membrane</keyword>
<keyword evidence="1" id="KW-1133">Transmembrane helix</keyword>
<dbReference type="Proteomes" id="UP000034096">
    <property type="component" value="Unassembled WGS sequence"/>
</dbReference>
<protein>
    <submittedName>
        <fullName evidence="2">Uncharacterized protein</fullName>
    </submittedName>
</protein>
<keyword evidence="1" id="KW-0812">Transmembrane</keyword>
<gene>
    <name evidence="2" type="ORF">US75_C0017G0001</name>
</gene>
<feature type="transmembrane region" description="Helical" evidence="1">
    <location>
        <begin position="6"/>
        <end position="29"/>
    </location>
</feature>
<evidence type="ECO:0000256" key="1">
    <source>
        <dbReference type="SAM" id="Phobius"/>
    </source>
</evidence>
<feature type="non-terminal residue" evidence="2">
    <location>
        <position position="58"/>
    </location>
</feature>
<sequence>MDGVYFLSILVLIANIATLLIGAILFLGIGAVRGIGVFRNTILKFMQIYALQILLLIS</sequence>
<proteinExistence type="predicted"/>